<sequence length="94" mass="10279">MTQMWAMLLLQPPFSGKQGTAVKERWDTATIGSREADRLQAIVRRLTAELESGAACFESIDLSPFVDCCARGECGSGTVRAFDPRMLVSVGILR</sequence>
<keyword evidence="2" id="KW-1185">Reference proteome</keyword>
<gene>
    <name evidence="1" type="ORF">HPB47_006032</name>
</gene>
<evidence type="ECO:0000313" key="1">
    <source>
        <dbReference type="EMBL" id="KAG0416934.1"/>
    </source>
</evidence>
<protein>
    <submittedName>
        <fullName evidence="1">Uncharacterized protein</fullName>
    </submittedName>
</protein>
<accession>A0AC60PBD7</accession>
<evidence type="ECO:0000313" key="2">
    <source>
        <dbReference type="Proteomes" id="UP000805193"/>
    </source>
</evidence>
<dbReference type="EMBL" id="JABSTQ010010904">
    <property type="protein sequence ID" value="KAG0416934.1"/>
    <property type="molecule type" value="Genomic_DNA"/>
</dbReference>
<name>A0AC60PBD7_IXOPE</name>
<dbReference type="Proteomes" id="UP000805193">
    <property type="component" value="Unassembled WGS sequence"/>
</dbReference>
<reference evidence="1 2" key="1">
    <citation type="journal article" date="2020" name="Cell">
        <title>Large-Scale Comparative Analyses of Tick Genomes Elucidate Their Genetic Diversity and Vector Capacities.</title>
        <authorList>
            <consortium name="Tick Genome and Microbiome Consortium (TIGMIC)"/>
            <person name="Jia N."/>
            <person name="Wang J."/>
            <person name="Shi W."/>
            <person name="Du L."/>
            <person name="Sun Y."/>
            <person name="Zhan W."/>
            <person name="Jiang J.F."/>
            <person name="Wang Q."/>
            <person name="Zhang B."/>
            <person name="Ji P."/>
            <person name="Bell-Sakyi L."/>
            <person name="Cui X.M."/>
            <person name="Yuan T.T."/>
            <person name="Jiang B.G."/>
            <person name="Yang W.F."/>
            <person name="Lam T.T."/>
            <person name="Chang Q.C."/>
            <person name="Ding S.J."/>
            <person name="Wang X.J."/>
            <person name="Zhu J.G."/>
            <person name="Ruan X.D."/>
            <person name="Zhao L."/>
            <person name="Wei J.T."/>
            <person name="Ye R.Z."/>
            <person name="Que T.C."/>
            <person name="Du C.H."/>
            <person name="Zhou Y.H."/>
            <person name="Cheng J.X."/>
            <person name="Dai P.F."/>
            <person name="Guo W.B."/>
            <person name="Han X.H."/>
            <person name="Huang E.J."/>
            <person name="Li L.F."/>
            <person name="Wei W."/>
            <person name="Gao Y.C."/>
            <person name="Liu J.Z."/>
            <person name="Shao H.Z."/>
            <person name="Wang X."/>
            <person name="Wang C.C."/>
            <person name="Yang T.C."/>
            <person name="Huo Q.B."/>
            <person name="Li W."/>
            <person name="Chen H.Y."/>
            <person name="Chen S.E."/>
            <person name="Zhou L.G."/>
            <person name="Ni X.B."/>
            <person name="Tian J.H."/>
            <person name="Sheng Y."/>
            <person name="Liu T."/>
            <person name="Pan Y.S."/>
            <person name="Xia L.Y."/>
            <person name="Li J."/>
            <person name="Zhao F."/>
            <person name="Cao W.C."/>
        </authorList>
    </citation>
    <scope>NUCLEOTIDE SEQUENCE [LARGE SCALE GENOMIC DNA]</scope>
    <source>
        <strain evidence="1">Iper-2018</strain>
    </source>
</reference>
<proteinExistence type="predicted"/>
<organism evidence="1 2">
    <name type="scientific">Ixodes persulcatus</name>
    <name type="common">Taiga tick</name>
    <dbReference type="NCBI Taxonomy" id="34615"/>
    <lineage>
        <taxon>Eukaryota</taxon>
        <taxon>Metazoa</taxon>
        <taxon>Ecdysozoa</taxon>
        <taxon>Arthropoda</taxon>
        <taxon>Chelicerata</taxon>
        <taxon>Arachnida</taxon>
        <taxon>Acari</taxon>
        <taxon>Parasitiformes</taxon>
        <taxon>Ixodida</taxon>
        <taxon>Ixodoidea</taxon>
        <taxon>Ixodidae</taxon>
        <taxon>Ixodinae</taxon>
        <taxon>Ixodes</taxon>
    </lineage>
</organism>
<comment type="caution">
    <text evidence="1">The sequence shown here is derived from an EMBL/GenBank/DDBJ whole genome shotgun (WGS) entry which is preliminary data.</text>
</comment>